<proteinExistence type="predicted"/>
<gene>
    <name evidence="1" type="ORF">GPUH_LOCUS8119</name>
</gene>
<dbReference type="AlphaFoldDB" id="A0A3P6S0H9"/>
<organism evidence="1 2">
    <name type="scientific">Gongylonema pulchrum</name>
    <dbReference type="NCBI Taxonomy" id="637853"/>
    <lineage>
        <taxon>Eukaryota</taxon>
        <taxon>Metazoa</taxon>
        <taxon>Ecdysozoa</taxon>
        <taxon>Nematoda</taxon>
        <taxon>Chromadorea</taxon>
        <taxon>Rhabditida</taxon>
        <taxon>Spirurina</taxon>
        <taxon>Spiruromorpha</taxon>
        <taxon>Spiruroidea</taxon>
        <taxon>Gongylonematidae</taxon>
        <taxon>Gongylonema</taxon>
    </lineage>
</organism>
<accession>A0A3P6S0H9</accession>
<dbReference type="OrthoDB" id="6022652at2759"/>
<dbReference type="Proteomes" id="UP000271098">
    <property type="component" value="Unassembled WGS sequence"/>
</dbReference>
<name>A0A3P6S0H9_9BILA</name>
<evidence type="ECO:0000313" key="2">
    <source>
        <dbReference type="Proteomes" id="UP000271098"/>
    </source>
</evidence>
<keyword evidence="2" id="KW-1185">Reference proteome</keyword>
<sequence length="47" mass="5610">MVLNTNRKLRMHEVEAFTQTLTRIGRSAAKLKSFFFHFYAAKQFLPY</sequence>
<evidence type="ECO:0000313" key="1">
    <source>
        <dbReference type="EMBL" id="VDK60860.1"/>
    </source>
</evidence>
<protein>
    <submittedName>
        <fullName evidence="1">Uncharacterized protein</fullName>
    </submittedName>
</protein>
<dbReference type="EMBL" id="UYRT01022812">
    <property type="protein sequence ID" value="VDK60860.1"/>
    <property type="molecule type" value="Genomic_DNA"/>
</dbReference>
<reference evidence="1 2" key="1">
    <citation type="submission" date="2018-11" db="EMBL/GenBank/DDBJ databases">
        <authorList>
            <consortium name="Pathogen Informatics"/>
        </authorList>
    </citation>
    <scope>NUCLEOTIDE SEQUENCE [LARGE SCALE GENOMIC DNA]</scope>
</reference>